<dbReference type="InterPro" id="IPR022509">
    <property type="entry name" value="Conjugation_ATPase_TraG"/>
</dbReference>
<keyword evidence="4" id="KW-1185">Reference proteome</keyword>
<dbReference type="InterPro" id="IPR024451">
    <property type="entry name" value="TraG_N_Bacteroidetes"/>
</dbReference>
<dbReference type="Pfam" id="PF19044">
    <property type="entry name" value="P-loop_TraG"/>
    <property type="match status" value="1"/>
</dbReference>
<dbReference type="InterPro" id="IPR053155">
    <property type="entry name" value="F-pilin_assembly_TraC"/>
</dbReference>
<dbReference type="InterPro" id="IPR043964">
    <property type="entry name" value="P-loop_TraG"/>
</dbReference>
<dbReference type="RefSeq" id="WP_311686526.1">
    <property type="nucleotide sequence ID" value="NZ_JAVRHM010000021.1"/>
</dbReference>
<protein>
    <submittedName>
        <fullName evidence="3">TraG family conjugative transposon ATPase</fullName>
    </submittedName>
</protein>
<dbReference type="Proteomes" id="UP001261624">
    <property type="component" value="Unassembled WGS sequence"/>
</dbReference>
<evidence type="ECO:0000313" key="3">
    <source>
        <dbReference type="EMBL" id="MDT0691229.1"/>
    </source>
</evidence>
<dbReference type="SUPFAM" id="SSF52540">
    <property type="entry name" value="P-loop containing nucleoside triphosphate hydrolases"/>
    <property type="match status" value="1"/>
</dbReference>
<dbReference type="NCBIfam" id="TIGR03783">
    <property type="entry name" value="Bac_Flav_CT_G"/>
    <property type="match status" value="1"/>
</dbReference>
<dbReference type="EMBL" id="JAVRHM010000021">
    <property type="protein sequence ID" value="MDT0691229.1"/>
    <property type="molecule type" value="Genomic_DNA"/>
</dbReference>
<accession>A0ABU3E6F5</accession>
<dbReference type="Gene3D" id="1.10.8.730">
    <property type="match status" value="1"/>
</dbReference>
<evidence type="ECO:0000259" key="1">
    <source>
        <dbReference type="Pfam" id="PF12991"/>
    </source>
</evidence>
<name>A0ABU3E6F5_9FLAO</name>
<feature type="domain" description="TraG P-loop" evidence="2">
    <location>
        <begin position="407"/>
        <end position="818"/>
    </location>
</feature>
<gene>
    <name evidence="3" type="ORF">RM549_15645</name>
</gene>
<reference evidence="3 4" key="1">
    <citation type="submission" date="2023-09" db="EMBL/GenBank/DDBJ databases">
        <authorList>
            <person name="Rey-Velasco X."/>
        </authorList>
    </citation>
    <scope>NUCLEOTIDE SEQUENCE [LARGE SCALE GENOMIC DNA]</scope>
    <source>
        <strain evidence="3 4">F188</strain>
    </source>
</reference>
<evidence type="ECO:0000259" key="2">
    <source>
        <dbReference type="Pfam" id="PF19044"/>
    </source>
</evidence>
<feature type="domain" description="TraG N-terminal Bacteroidetes" evidence="1">
    <location>
        <begin position="3"/>
        <end position="53"/>
    </location>
</feature>
<organism evidence="3 4">
    <name type="scientific">Autumnicola patrickiae</name>
    <dbReference type="NCBI Taxonomy" id="3075591"/>
    <lineage>
        <taxon>Bacteria</taxon>
        <taxon>Pseudomonadati</taxon>
        <taxon>Bacteroidota</taxon>
        <taxon>Flavobacteriia</taxon>
        <taxon>Flavobacteriales</taxon>
        <taxon>Flavobacteriaceae</taxon>
        <taxon>Autumnicola</taxon>
    </lineage>
</organism>
<dbReference type="Pfam" id="PF12991">
    <property type="entry name" value="DUF3875"/>
    <property type="match status" value="1"/>
</dbReference>
<comment type="caution">
    <text evidence="3">The sequence shown here is derived from an EMBL/GenBank/DDBJ whole genome shotgun (WGS) entry which is preliminary data.</text>
</comment>
<evidence type="ECO:0000313" key="4">
    <source>
        <dbReference type="Proteomes" id="UP001261624"/>
    </source>
</evidence>
<dbReference type="InterPro" id="IPR027417">
    <property type="entry name" value="P-loop_NTPase"/>
</dbReference>
<proteinExistence type="predicted"/>
<dbReference type="PANTHER" id="PTHR38467:SF1">
    <property type="entry name" value="CONJUGATIVE TRANSFER: ASSEMBLY"/>
    <property type="match status" value="1"/>
</dbReference>
<sequence>MAKKGEKLGKRWPLYSVEDGFILSKKGDVTFGFQVDLPEIFTLSTEDYKNIHSSWTKAIKSLPEQTVVHKQDWFLAENYYPEPREADSYLQKAYKNHFYERPYLDHTCFLYITHKPKNRAKVNSGNSNLFSKTLPPDISLKKAVKDQFIDDLKQMQEILESSGHFKLRGLSSDEICGTDKTIGTLEQYVFLKSPNQNPLLDDIILNGSVQIGDNKPEIYSLADLEHLPEFTGPRITYDEYSSDKNKFSIGFATTLGLLLDCNHVYNQYLYIDDQKKIVRDLERKVNSLHSFSEGSRYNAITRDSVNEYLNEYTTEHQRPVRAHFNLIAWGNDLMDNQEIRNKVSSAISKIEATPKIESVAAGQLYWAGIPGNEAELPLNDTFLTFVDQAVCFFNNETNYRSSKSPLGLKLGERISGKPVHIDLSDEPWRKGIINNRNKFVLGPSGSGKSFIMNKIMSSYYDDGAHIVLIDVGDSYQGLCKKVGGHYFTYQEDDPIQFNPFYISENDNMDTEKKESLKALLLSLWKKDAGDHTRSEYVGLSNSLRMYYEYLEQNSEVFPCFNSYYEFIVNNYKAYLEKEKVRDKEFDIKNYLYNLEPYYKGGEFDYLLNATQNLNIMDQRFIVFELDNIKDHPILFPVVTLMIMEIFINKMRKLKGLKKIIAIEEAWKAIAKEGMAEYIKYLFKTVRKFNGEAIVVTQEVEDILSSPIVKNAIINNSDCKILLDQSKFENKFQEIEALLGLTNKETQQVLSINKNNDPTKKYREVFISLGGTYSRVYRTEVSLEEYLTFTTEKTEKVKLFEFINDAGGDYDLGLKNMARAIRSKELNL</sequence>
<dbReference type="PANTHER" id="PTHR38467">
    <property type="match status" value="1"/>
</dbReference>
<dbReference type="Gene3D" id="3.40.50.300">
    <property type="entry name" value="P-loop containing nucleotide triphosphate hydrolases"/>
    <property type="match status" value="1"/>
</dbReference>